<feature type="domain" description="Methyltransferase" evidence="4">
    <location>
        <begin position="52"/>
        <end position="144"/>
    </location>
</feature>
<dbReference type="Gene3D" id="3.40.50.150">
    <property type="entry name" value="Vaccinia Virus protein VP39"/>
    <property type="match status" value="1"/>
</dbReference>
<evidence type="ECO:0000256" key="1">
    <source>
        <dbReference type="ARBA" id="ARBA00022603"/>
    </source>
</evidence>
<dbReference type="SUPFAM" id="SSF53335">
    <property type="entry name" value="S-adenosyl-L-methionine-dependent methyltransferases"/>
    <property type="match status" value="1"/>
</dbReference>
<organism evidence="5 6">
    <name type="scientific">Solimonas fluminis</name>
    <dbReference type="NCBI Taxonomy" id="2086571"/>
    <lineage>
        <taxon>Bacteria</taxon>
        <taxon>Pseudomonadati</taxon>
        <taxon>Pseudomonadota</taxon>
        <taxon>Gammaproteobacteria</taxon>
        <taxon>Nevskiales</taxon>
        <taxon>Nevskiaceae</taxon>
        <taxon>Solimonas</taxon>
    </lineage>
</organism>
<evidence type="ECO:0000259" key="4">
    <source>
        <dbReference type="Pfam" id="PF13649"/>
    </source>
</evidence>
<evidence type="ECO:0000256" key="3">
    <source>
        <dbReference type="ARBA" id="ARBA00022691"/>
    </source>
</evidence>
<dbReference type="PANTHER" id="PTHR43464">
    <property type="entry name" value="METHYLTRANSFERASE"/>
    <property type="match status" value="1"/>
</dbReference>
<name>A0A2S5TJB8_9GAMM</name>
<reference evidence="5 6" key="1">
    <citation type="submission" date="2018-02" db="EMBL/GenBank/DDBJ databases">
        <title>Genome sequencing of Solimonas sp. HR-BB.</title>
        <authorList>
            <person name="Lee Y."/>
            <person name="Jeon C.O."/>
        </authorList>
    </citation>
    <scope>NUCLEOTIDE SEQUENCE [LARGE SCALE GENOMIC DNA]</scope>
    <source>
        <strain evidence="5 6">HR-BB</strain>
    </source>
</reference>
<dbReference type="Proteomes" id="UP000238220">
    <property type="component" value="Unassembled WGS sequence"/>
</dbReference>
<dbReference type="RefSeq" id="WP_104229312.1">
    <property type="nucleotide sequence ID" value="NZ_PSNW01000002.1"/>
</dbReference>
<sequence length="277" mass="30766">MNDLIPPEEDQAALWNGAAGQAWVDAQAVLDYMFRPFEQHLAERVAASPGPVLDVGCGTGATTLALARRSGHPCLGVDLSEPMIALARKRADREMLPVEFTCADAQTHPFEPGVFDRIVSRFGVMFFGDPVQAFSNLHRAARPGAGLCLVAWRSAAENPFMTTAERAAAPLLPQLPPRRPGAPGQFAFADRERVRRILQDSGWREIDIRPLDLRCRFPERDLMLYLTRLGPVGRVLQDLEETMRRRIVEVVRVAFEPYVRGDTVCFDAACWEVGARA</sequence>
<comment type="caution">
    <text evidence="5">The sequence shown here is derived from an EMBL/GenBank/DDBJ whole genome shotgun (WGS) entry which is preliminary data.</text>
</comment>
<gene>
    <name evidence="5" type="ORF">C3942_05265</name>
</gene>
<protein>
    <submittedName>
        <fullName evidence="5">SAM-dependent methyltransferase</fullName>
    </submittedName>
</protein>
<dbReference type="PANTHER" id="PTHR43464:SF19">
    <property type="entry name" value="UBIQUINONE BIOSYNTHESIS O-METHYLTRANSFERASE, MITOCHONDRIAL"/>
    <property type="match status" value="1"/>
</dbReference>
<dbReference type="InterPro" id="IPR029063">
    <property type="entry name" value="SAM-dependent_MTases_sf"/>
</dbReference>
<keyword evidence="1 5" id="KW-0489">Methyltransferase</keyword>
<keyword evidence="2 5" id="KW-0808">Transferase</keyword>
<dbReference type="EMBL" id="PSNW01000002">
    <property type="protein sequence ID" value="PPE75086.1"/>
    <property type="molecule type" value="Genomic_DNA"/>
</dbReference>
<keyword evidence="3" id="KW-0949">S-adenosyl-L-methionine</keyword>
<dbReference type="Pfam" id="PF13649">
    <property type="entry name" value="Methyltransf_25"/>
    <property type="match status" value="1"/>
</dbReference>
<keyword evidence="6" id="KW-1185">Reference proteome</keyword>
<dbReference type="OrthoDB" id="9777638at2"/>
<dbReference type="GO" id="GO:0032259">
    <property type="term" value="P:methylation"/>
    <property type="evidence" value="ECO:0007669"/>
    <property type="project" value="UniProtKB-KW"/>
</dbReference>
<dbReference type="GO" id="GO:0008168">
    <property type="term" value="F:methyltransferase activity"/>
    <property type="evidence" value="ECO:0007669"/>
    <property type="project" value="UniProtKB-KW"/>
</dbReference>
<evidence type="ECO:0000256" key="2">
    <source>
        <dbReference type="ARBA" id="ARBA00022679"/>
    </source>
</evidence>
<dbReference type="AlphaFoldDB" id="A0A2S5TJB8"/>
<accession>A0A2S5TJB8</accession>
<evidence type="ECO:0000313" key="5">
    <source>
        <dbReference type="EMBL" id="PPE75086.1"/>
    </source>
</evidence>
<dbReference type="CDD" id="cd02440">
    <property type="entry name" value="AdoMet_MTases"/>
    <property type="match status" value="1"/>
</dbReference>
<dbReference type="InterPro" id="IPR041698">
    <property type="entry name" value="Methyltransf_25"/>
</dbReference>
<proteinExistence type="predicted"/>
<evidence type="ECO:0000313" key="6">
    <source>
        <dbReference type="Proteomes" id="UP000238220"/>
    </source>
</evidence>